<dbReference type="Proteomes" id="UP000240322">
    <property type="component" value="Unassembled WGS sequence"/>
</dbReference>
<dbReference type="GO" id="GO:1901135">
    <property type="term" value="P:carbohydrate derivative metabolic process"/>
    <property type="evidence" value="ECO:0007669"/>
    <property type="project" value="InterPro"/>
</dbReference>
<organism evidence="4 5">
    <name type="scientific">Candidatus Marsarchaeota G2 archaeon OSP_D</name>
    <dbReference type="NCBI Taxonomy" id="1978157"/>
    <lineage>
        <taxon>Archaea</taxon>
        <taxon>Candidatus Marsarchaeota</taxon>
        <taxon>Candidatus Marsarchaeota group 2</taxon>
    </lineage>
</organism>
<sequence>MSAYNYLVDYVLRNYKQELEPSGESFDYYVNGEFDYCVVLGMGGSGIIGRYLRSMVQERWGKPVFVFDYTDVGVPLNGKFLLLAVSYSGETRETIESFKKISPKASCIGVVSGKGELAELGVKLGARVLEVGGSPAPRFGFAKMLSASLGLFAGLTGERWVIDELHKAAEELTPLTSNIWGEEVDGLVRFLSDGVPIIYSSQHLLPVGYRWKTQLNENAKVHAFHSALPEANHNEVNAQLGRCEFRGLLLMSQNYDKLTRASYEAYSRVTGVPCRRVWARGSSQLSEMLYTTVYGDYVSLRLAKILGVDPLRVEAISTLKSIQGRLLKE</sequence>
<gene>
    <name evidence="4" type="ORF">B9Q03_07870</name>
</gene>
<comment type="similarity">
    <text evidence="1">Belongs to the PGI/PMI family.</text>
</comment>
<dbReference type="GO" id="GO:0097367">
    <property type="term" value="F:carbohydrate derivative binding"/>
    <property type="evidence" value="ECO:0007669"/>
    <property type="project" value="InterPro"/>
</dbReference>
<evidence type="ECO:0000313" key="5">
    <source>
        <dbReference type="Proteomes" id="UP000240322"/>
    </source>
</evidence>
<dbReference type="Gene3D" id="3.40.50.10490">
    <property type="entry name" value="Glucose-6-phosphate isomerase like protein, domain 1"/>
    <property type="match status" value="2"/>
</dbReference>
<dbReference type="GO" id="GO:0004347">
    <property type="term" value="F:glucose-6-phosphate isomerase activity"/>
    <property type="evidence" value="ECO:0007669"/>
    <property type="project" value="InterPro"/>
</dbReference>
<feature type="domain" description="SIS" evidence="3">
    <location>
        <begin position="25"/>
        <end position="167"/>
    </location>
</feature>
<evidence type="ECO:0000259" key="3">
    <source>
        <dbReference type="PROSITE" id="PS51464"/>
    </source>
</evidence>
<dbReference type="EMBL" id="NEXE01000080">
    <property type="protein sequence ID" value="PSN89937.1"/>
    <property type="molecule type" value="Genomic_DNA"/>
</dbReference>
<proteinExistence type="inferred from homology"/>
<dbReference type="GO" id="GO:0004476">
    <property type="term" value="F:mannose-6-phosphate isomerase activity"/>
    <property type="evidence" value="ECO:0007669"/>
    <property type="project" value="InterPro"/>
</dbReference>
<dbReference type="InterPro" id="IPR019490">
    <property type="entry name" value="Glu6P/Mann6P_isomerase_C"/>
</dbReference>
<evidence type="ECO:0000256" key="1">
    <source>
        <dbReference type="ARBA" id="ARBA00010523"/>
    </source>
</evidence>
<accession>A0A2R6AU91</accession>
<dbReference type="AlphaFoldDB" id="A0A2R6AU91"/>
<protein>
    <recommendedName>
        <fullName evidence="3">SIS domain-containing protein</fullName>
    </recommendedName>
</protein>
<evidence type="ECO:0000313" key="4">
    <source>
        <dbReference type="EMBL" id="PSN89937.1"/>
    </source>
</evidence>
<keyword evidence="2" id="KW-0413">Isomerase</keyword>
<dbReference type="Pfam" id="PF10432">
    <property type="entry name" value="bact-PGI_C"/>
    <property type="match status" value="1"/>
</dbReference>
<dbReference type="InterPro" id="IPR046348">
    <property type="entry name" value="SIS_dom_sf"/>
</dbReference>
<dbReference type="InterPro" id="IPR001347">
    <property type="entry name" value="SIS_dom"/>
</dbReference>
<dbReference type="PROSITE" id="PS51464">
    <property type="entry name" value="SIS"/>
    <property type="match status" value="1"/>
</dbReference>
<name>A0A2R6AU91_9ARCH</name>
<dbReference type="SUPFAM" id="SSF53697">
    <property type="entry name" value="SIS domain"/>
    <property type="match status" value="1"/>
</dbReference>
<dbReference type="CDD" id="cd05637">
    <property type="entry name" value="SIS_PGI_PMI_2"/>
    <property type="match status" value="1"/>
</dbReference>
<comment type="caution">
    <text evidence="4">The sequence shown here is derived from an EMBL/GenBank/DDBJ whole genome shotgun (WGS) entry which is preliminary data.</text>
</comment>
<reference evidence="4 5" key="1">
    <citation type="submission" date="2017-04" db="EMBL/GenBank/DDBJ databases">
        <title>Novel microbial lineages endemic to geothermal iron-oxide mats fill important gaps in the evolutionary history of Archaea.</title>
        <authorList>
            <person name="Jay Z.J."/>
            <person name="Beam J.P."/>
            <person name="Dlakic M."/>
            <person name="Rusch D.B."/>
            <person name="Kozubal M.A."/>
            <person name="Inskeep W.P."/>
        </authorList>
    </citation>
    <scope>NUCLEOTIDE SEQUENCE [LARGE SCALE GENOMIC DNA]</scope>
    <source>
        <strain evidence="4">OSP_D</strain>
    </source>
</reference>
<dbReference type="GO" id="GO:0005975">
    <property type="term" value="P:carbohydrate metabolic process"/>
    <property type="evidence" value="ECO:0007669"/>
    <property type="project" value="InterPro"/>
</dbReference>
<evidence type="ECO:0000256" key="2">
    <source>
        <dbReference type="ARBA" id="ARBA00023235"/>
    </source>
</evidence>